<name>A0AB40BT50_DIOCR</name>
<organism evidence="1 2">
    <name type="scientific">Dioscorea cayennensis subsp. rotundata</name>
    <name type="common">White Guinea yam</name>
    <name type="synonym">Dioscorea rotundata</name>
    <dbReference type="NCBI Taxonomy" id="55577"/>
    <lineage>
        <taxon>Eukaryota</taxon>
        <taxon>Viridiplantae</taxon>
        <taxon>Streptophyta</taxon>
        <taxon>Embryophyta</taxon>
        <taxon>Tracheophyta</taxon>
        <taxon>Spermatophyta</taxon>
        <taxon>Magnoliopsida</taxon>
        <taxon>Liliopsida</taxon>
        <taxon>Dioscoreales</taxon>
        <taxon>Dioscoreaceae</taxon>
        <taxon>Dioscorea</taxon>
    </lineage>
</organism>
<dbReference type="RefSeq" id="XP_039130611.1">
    <property type="nucleotide sequence ID" value="XM_039274677.1"/>
</dbReference>
<accession>A0AB40BT50</accession>
<dbReference type="GeneID" id="120267000"/>
<dbReference type="Proteomes" id="UP001515500">
    <property type="component" value="Chromosome 8"/>
</dbReference>
<sequence>MVAVEDLARKLTLWDTRRFRPIMTHDDLEPIMETAGFVPIPASLTPTNGKVIWREYVYRGGVVTRPAGRQQAAMDTVVPRPRLPFPRLDGLHLYAYKAFFVAFGFYVGADRVADYFHVRAMSLSRANDRAFDRDYRPMKDSEMDDEGIILYRESTRDQTAESLSSYDINNTSDTDYENCNNGNSDGNKHNESIISDKNSTNSISIVQLKEILPQKYG</sequence>
<dbReference type="AlphaFoldDB" id="A0AB40BT50"/>
<proteinExistence type="predicted"/>
<evidence type="ECO:0000313" key="1">
    <source>
        <dbReference type="Proteomes" id="UP001515500"/>
    </source>
</evidence>
<protein>
    <submittedName>
        <fullName evidence="2">Uncharacterized protein LOC120267000</fullName>
    </submittedName>
</protein>
<gene>
    <name evidence="2" type="primary">LOC120267000</name>
</gene>
<keyword evidence="1" id="KW-1185">Reference proteome</keyword>
<evidence type="ECO:0000313" key="2">
    <source>
        <dbReference type="RefSeq" id="XP_039130611.1"/>
    </source>
</evidence>
<reference evidence="2" key="1">
    <citation type="submission" date="2025-08" db="UniProtKB">
        <authorList>
            <consortium name="RefSeq"/>
        </authorList>
    </citation>
    <scope>IDENTIFICATION</scope>
</reference>